<evidence type="ECO:0000313" key="2">
    <source>
        <dbReference type="EMBL" id="MCB2377382.1"/>
    </source>
</evidence>
<protein>
    <submittedName>
        <fullName evidence="2">Uncharacterized protein</fullName>
    </submittedName>
</protein>
<dbReference type="Proteomes" id="UP001165297">
    <property type="component" value="Unassembled WGS sequence"/>
</dbReference>
<dbReference type="RefSeq" id="WP_226184219.1">
    <property type="nucleotide sequence ID" value="NZ_JAJADQ010000003.1"/>
</dbReference>
<comment type="caution">
    <text evidence="2">The sequence shown here is derived from an EMBL/GenBank/DDBJ whole genome shotgun (WGS) entry which is preliminary data.</text>
</comment>
<gene>
    <name evidence="2" type="ORF">LGH70_07310</name>
</gene>
<organism evidence="2 3">
    <name type="scientific">Hymenobacter nitidus</name>
    <dbReference type="NCBI Taxonomy" id="2880929"/>
    <lineage>
        <taxon>Bacteria</taxon>
        <taxon>Pseudomonadati</taxon>
        <taxon>Bacteroidota</taxon>
        <taxon>Cytophagia</taxon>
        <taxon>Cytophagales</taxon>
        <taxon>Hymenobacteraceae</taxon>
        <taxon>Hymenobacter</taxon>
    </lineage>
</organism>
<sequence>MIERYSLPQKAAFVLLALAGFSSCGPSYYLAVKPSQPDSEWHDGRKAVSTNFDRVEVQICYSHLRDKELMFEVEVRNGSDSAVTINPSSFYYHPVVPDQVTAKKNGVKLNGNVIMPSVVYAVDPEARIQQISAKLRKEARKATGTSALEWFSLAGNIAESLTPVKGTEQEKKAEAWRREDKRINDEIFFEEQRIQHAQQANQAVVDKQLWEVEVLRKNTLQPGELARGYVTFPSYEQTALLRVSLPVGRRTLFFDFDQDRKKNQYEPMARPAPVPPTATTTPVGAPPQPATAP</sequence>
<feature type="compositionally biased region" description="Pro residues" evidence="1">
    <location>
        <begin position="284"/>
        <end position="293"/>
    </location>
</feature>
<accession>A0ABS8ACF0</accession>
<feature type="region of interest" description="Disordered" evidence="1">
    <location>
        <begin position="260"/>
        <end position="293"/>
    </location>
</feature>
<evidence type="ECO:0000313" key="3">
    <source>
        <dbReference type="Proteomes" id="UP001165297"/>
    </source>
</evidence>
<keyword evidence="3" id="KW-1185">Reference proteome</keyword>
<dbReference type="PROSITE" id="PS51257">
    <property type="entry name" value="PROKAR_LIPOPROTEIN"/>
    <property type="match status" value="1"/>
</dbReference>
<proteinExistence type="predicted"/>
<name>A0ABS8ACF0_9BACT</name>
<dbReference type="EMBL" id="JAJADQ010000003">
    <property type="protein sequence ID" value="MCB2377382.1"/>
    <property type="molecule type" value="Genomic_DNA"/>
</dbReference>
<evidence type="ECO:0000256" key="1">
    <source>
        <dbReference type="SAM" id="MobiDB-lite"/>
    </source>
</evidence>
<reference evidence="2" key="1">
    <citation type="submission" date="2021-10" db="EMBL/GenBank/DDBJ databases">
        <authorList>
            <person name="Dean J.D."/>
            <person name="Kim M.K."/>
            <person name="Newey C.N."/>
            <person name="Stoker T.S."/>
            <person name="Thompson D.W."/>
            <person name="Grose J.H."/>
        </authorList>
    </citation>
    <scope>NUCLEOTIDE SEQUENCE</scope>
    <source>
        <strain evidence="2">BT635</strain>
    </source>
</reference>